<dbReference type="InterPro" id="IPR033132">
    <property type="entry name" value="GH_1_N_CS"/>
</dbReference>
<dbReference type="PRINTS" id="PR00131">
    <property type="entry name" value="GLHYDRLASE1"/>
</dbReference>
<dbReference type="GO" id="GO:0008422">
    <property type="term" value="F:beta-glucosidase activity"/>
    <property type="evidence" value="ECO:0007669"/>
    <property type="project" value="UniProtKB-EC"/>
</dbReference>
<dbReference type="Pfam" id="PF00232">
    <property type="entry name" value="Glyco_hydro_1"/>
    <property type="match status" value="1"/>
</dbReference>
<evidence type="ECO:0000256" key="3">
    <source>
        <dbReference type="ARBA" id="ARBA00022801"/>
    </source>
</evidence>
<dbReference type="EMBL" id="AP019533">
    <property type="protein sequence ID" value="BBI96259.1"/>
    <property type="molecule type" value="Genomic_DNA"/>
</dbReference>
<reference evidence="8" key="1">
    <citation type="submission" date="2019-03" db="EMBL/GenBank/DDBJ databases">
        <title>Complete genome sequences of Enterobacter asburiae str. MRY18-106 isolated from a patient in Japan.</title>
        <authorList>
            <person name="Sekizuka T."/>
            <person name="Matsui M."/>
            <person name="Takara T."/>
            <person name="Uechi A."/>
            <person name="Harakuni M."/>
            <person name="Kimura T."/>
            <person name="Suzuki S."/>
            <person name="Kuroda M."/>
        </authorList>
    </citation>
    <scope>NUCLEOTIDE SEQUENCE</scope>
    <source>
        <strain evidence="8">MRY18-106</strain>
    </source>
</reference>
<evidence type="ECO:0000313" key="8">
    <source>
        <dbReference type="EMBL" id="BBI96259.1"/>
    </source>
</evidence>
<evidence type="ECO:0000256" key="5">
    <source>
        <dbReference type="PROSITE-ProRule" id="PRU10055"/>
    </source>
</evidence>
<dbReference type="FunFam" id="3.20.20.80:FF:000004">
    <property type="entry name" value="Beta-glucosidase 6-phospho-beta-glucosidase"/>
    <property type="match status" value="1"/>
</dbReference>
<name>A0A455VS20_ENTAS</name>
<dbReference type="EC" id="3.2.1.21" evidence="2"/>
<dbReference type="Gene3D" id="3.20.20.80">
    <property type="entry name" value="Glycosidases"/>
    <property type="match status" value="1"/>
</dbReference>
<keyword evidence="4 7" id="KW-0326">Glycosidase</keyword>
<evidence type="ECO:0000256" key="1">
    <source>
        <dbReference type="ARBA" id="ARBA00010838"/>
    </source>
</evidence>
<evidence type="ECO:0000256" key="6">
    <source>
        <dbReference type="RuleBase" id="RU003690"/>
    </source>
</evidence>
<dbReference type="PROSITE" id="PS00653">
    <property type="entry name" value="GLYCOSYL_HYDROL_F1_2"/>
    <property type="match status" value="1"/>
</dbReference>
<organism evidence="8">
    <name type="scientific">Enterobacter asburiae</name>
    <dbReference type="NCBI Taxonomy" id="61645"/>
    <lineage>
        <taxon>Bacteria</taxon>
        <taxon>Pseudomonadati</taxon>
        <taxon>Pseudomonadota</taxon>
        <taxon>Gammaproteobacteria</taxon>
        <taxon>Enterobacterales</taxon>
        <taxon>Enterobacteriaceae</taxon>
        <taxon>Enterobacter</taxon>
        <taxon>Enterobacter cloacae complex</taxon>
    </lineage>
</organism>
<gene>
    <name evidence="8" type="ORF">MRY18106EAS_27910</name>
</gene>
<evidence type="ECO:0000256" key="7">
    <source>
        <dbReference type="RuleBase" id="RU004468"/>
    </source>
</evidence>
<dbReference type="InterPro" id="IPR018120">
    <property type="entry name" value="Glyco_hydro_1_AS"/>
</dbReference>
<dbReference type="InterPro" id="IPR017853">
    <property type="entry name" value="GH"/>
</dbReference>
<dbReference type="PANTHER" id="PTHR10353">
    <property type="entry name" value="GLYCOSYL HYDROLASE"/>
    <property type="match status" value="1"/>
</dbReference>
<accession>A0A455VS20</accession>
<dbReference type="PANTHER" id="PTHR10353:SF36">
    <property type="entry name" value="LP05116P"/>
    <property type="match status" value="1"/>
</dbReference>
<evidence type="ECO:0000256" key="4">
    <source>
        <dbReference type="ARBA" id="ARBA00023295"/>
    </source>
</evidence>
<dbReference type="PROSITE" id="PS00572">
    <property type="entry name" value="GLYCOSYL_HYDROL_F1_1"/>
    <property type="match status" value="1"/>
</dbReference>
<dbReference type="SUPFAM" id="SSF51445">
    <property type="entry name" value="(Trans)glycosidases"/>
    <property type="match status" value="1"/>
</dbReference>
<proteinExistence type="inferred from homology"/>
<evidence type="ECO:0000256" key="2">
    <source>
        <dbReference type="ARBA" id="ARBA00012744"/>
    </source>
</evidence>
<dbReference type="AlphaFoldDB" id="A0A455VS20"/>
<keyword evidence="3 7" id="KW-0378">Hydrolase</keyword>
<feature type="active site" description="Nucleophile" evidence="5">
    <location>
        <position position="383"/>
    </location>
</feature>
<comment type="similarity">
    <text evidence="1 6">Belongs to the glycosyl hydrolase 1 family.</text>
</comment>
<dbReference type="GO" id="GO:0005975">
    <property type="term" value="P:carbohydrate metabolic process"/>
    <property type="evidence" value="ECO:0007669"/>
    <property type="project" value="InterPro"/>
</dbReference>
<sequence length="488" mass="55628">MKAKYFFFTSVLLLPPAFSGEKQQCDFLWGTASSSYQVEGGWNINGKGPSNWDYFTHNEVTKYTIGTVENGDIAANQISRDVYLKDIQLMKELGVNSYRFSISWSRIMPDGVTVNKKGLEYYSQLITDLKEANIEPVITLYHWDMPLALYKKGSWSNPESPVWFEKYAQVVFENFGSRSHYFITFNEPEGYVFTLEPLAANLIDKKPDGYRDVLSVASRGKQAIALHNLLIANAMVVRNYHKAKYDGRIGIALNLSPCIDNDQPNSATEKLCNDLHNNWILDAIYKGTYPDSVLKMYQSAYPKFKPTSQDMRLITQGKPDFIGVNYYGPTLVKHDKSEPFEIGNVPNPDKKPSVNGPVSPEAMVTMMKEFDAKYAHPTFIITENGAGFGLEDEKLNDGVISDKLRADYLNRHVSAVIEAKKEGLDIQGYLFWSLLDNFEWLWGYKNRFGIIGVDFDDKTLKRTPKLSYYIYQKLIKENKNQCASLTKK</sequence>
<protein>
    <recommendedName>
        <fullName evidence="2">beta-glucosidase</fullName>
        <ecNumber evidence="2">3.2.1.21</ecNumber>
    </recommendedName>
</protein>
<dbReference type="InterPro" id="IPR001360">
    <property type="entry name" value="Glyco_hydro_1"/>
</dbReference>